<dbReference type="Gene3D" id="3.30.460.10">
    <property type="entry name" value="Beta Polymerase, domain 2"/>
    <property type="match status" value="1"/>
</dbReference>
<evidence type="ECO:0000256" key="3">
    <source>
        <dbReference type="ARBA" id="ARBA00010787"/>
    </source>
</evidence>
<comment type="caution">
    <text evidence="10">The sequence shown here is derived from an EMBL/GenBank/DDBJ whole genome shotgun (WGS) entry which is preliminary data.</text>
</comment>
<dbReference type="AlphaFoldDB" id="A0AA40CGW7"/>
<dbReference type="Proteomes" id="UP001174934">
    <property type="component" value="Unassembled WGS sequence"/>
</dbReference>
<protein>
    <recommendedName>
        <fullName evidence="8">ATPase synthesis protein 25</fullName>
    </recommendedName>
</protein>
<evidence type="ECO:0000256" key="6">
    <source>
        <dbReference type="ARBA" id="ARBA00023128"/>
    </source>
</evidence>
<evidence type="ECO:0000256" key="7">
    <source>
        <dbReference type="ARBA" id="ARBA00023136"/>
    </source>
</evidence>
<keyword evidence="5 8" id="KW-0809">Transit peptide</keyword>
<feature type="region of interest" description="Disordered" evidence="9">
    <location>
        <begin position="79"/>
        <end position="98"/>
    </location>
</feature>
<dbReference type="EMBL" id="JAULSR010000001">
    <property type="protein sequence ID" value="KAK0637073.1"/>
    <property type="molecule type" value="Genomic_DNA"/>
</dbReference>
<dbReference type="InterPro" id="IPR043519">
    <property type="entry name" value="NT_sf"/>
</dbReference>
<comment type="function">
    <text evidence="1">Probable mitochondrial mRNA stabilization factor.</text>
</comment>
<gene>
    <name evidence="10" type="ORF">B0T17DRAFT_481659</name>
</gene>
<proteinExistence type="inferred from homology"/>
<reference evidence="10" key="1">
    <citation type="submission" date="2023-06" db="EMBL/GenBank/DDBJ databases">
        <title>Genome-scale phylogeny and comparative genomics of the fungal order Sordariales.</title>
        <authorList>
            <consortium name="Lawrence Berkeley National Laboratory"/>
            <person name="Hensen N."/>
            <person name="Bonometti L."/>
            <person name="Westerberg I."/>
            <person name="Brannstrom I.O."/>
            <person name="Guillou S."/>
            <person name="Cros-Aarteil S."/>
            <person name="Calhoun S."/>
            <person name="Haridas S."/>
            <person name="Kuo A."/>
            <person name="Mondo S."/>
            <person name="Pangilinan J."/>
            <person name="Riley R."/>
            <person name="LaButti K."/>
            <person name="Andreopoulos B."/>
            <person name="Lipzen A."/>
            <person name="Chen C."/>
            <person name="Yanf M."/>
            <person name="Daum C."/>
            <person name="Ng V."/>
            <person name="Clum A."/>
            <person name="Steindorff A."/>
            <person name="Ohm R."/>
            <person name="Martin F."/>
            <person name="Silar P."/>
            <person name="Natvig D."/>
            <person name="Lalanne C."/>
            <person name="Gautier V."/>
            <person name="Ament-velasquez S.L."/>
            <person name="Kruys A."/>
            <person name="Hutchinson M.I."/>
            <person name="Powell A.J."/>
            <person name="Barry K."/>
            <person name="Miller A.N."/>
            <person name="Grigoriev I.V."/>
            <person name="Debuchy R."/>
            <person name="Gladieux P."/>
            <person name="Thoren M.H."/>
            <person name="Johannesson H."/>
        </authorList>
    </citation>
    <scope>NUCLEOTIDE SEQUENCE</scope>
    <source>
        <strain evidence="10">SMH3391-2</strain>
    </source>
</reference>
<evidence type="ECO:0000256" key="4">
    <source>
        <dbReference type="ARBA" id="ARBA00022792"/>
    </source>
</evidence>
<dbReference type="GO" id="GO:0140053">
    <property type="term" value="P:mitochondrial gene expression"/>
    <property type="evidence" value="ECO:0007669"/>
    <property type="project" value="UniProtKB-UniRule"/>
</dbReference>
<comment type="similarity">
    <text evidence="3 8">Belongs to the ATP25 family.</text>
</comment>
<keyword evidence="11" id="KW-1185">Reference proteome</keyword>
<keyword evidence="6 8" id="KW-0496">Mitochondrion</keyword>
<comment type="subcellular location">
    <subcellularLocation>
        <location evidence="2 8">Mitochondrion inner membrane</location>
        <topology evidence="2 8">Peripheral membrane protein</topology>
        <orientation evidence="2 8">Matrix side</orientation>
    </subcellularLocation>
</comment>
<keyword evidence="4 8" id="KW-0999">Mitochondrion inner membrane</keyword>
<evidence type="ECO:0000256" key="1">
    <source>
        <dbReference type="ARBA" id="ARBA00003470"/>
    </source>
</evidence>
<evidence type="ECO:0000256" key="2">
    <source>
        <dbReference type="ARBA" id="ARBA00004443"/>
    </source>
</evidence>
<accession>A0AA40CGW7</accession>
<sequence length="704" mass="78394">MGAAPALRAAASCSACRGSALRLFVNSFTSTRTSTRTSQASAARPLFPSSAARYSTFRATPRLCSGPAIEERIEDDAVTQQDGQQHLAADSESSSSDVPWYLEVEPPRHPTLIQEPPPLPDIPEGAPRLVEPLLKFVSDELGLDELKMLDLRELDPPPALGPELLMLLGTARSERHLHVSADRLVRWLRGRGISCKADGLLGRNELKIRLRRKARKAKLLGNAGVARGGDDGITTGWICVNLGTVGWSDQEMELVDDQGRPSGFGVPQSGTTIVVQMMIDSRREELDLEKLWSGILRRSLEKTDKLDSIGAPEKSHFISDPNLPKPRRGKSSRGGAVPSDRRFFSTSARQAISTPDHSILAQILGSLSLRDNDAIANASYAVAHNTTSKLHLLGQLRQFLENLPASEVGKQLTPDQDGNPPTFLRLFNRAIKDLPPSDACEARLWLELNARLHHHADLGDLTTIRTYFKELQLAGVRLPRATNLALLRAIYARPGMDDAVVREQSVFAMEVVDAMFLHGQTVLDHDVIVTVIESLVAGGSQAPEAQRLLAQFEDMLLHAQGDTCPREDLLIRLLDTYGAVQNWQRFWAVFQMPPRYLQRRSQLVYLTVYRRFLELNHQLLAMECLRRCMDEMVHEDPSIAVTGPLLRVLKALILVADPMAEHAARSISPNNKTTWFLPSVNAHEKGETRTDWREFVKYWRRLPE</sequence>
<dbReference type="GO" id="GO:0048255">
    <property type="term" value="P:mRNA stabilization"/>
    <property type="evidence" value="ECO:0007669"/>
    <property type="project" value="TreeGrafter"/>
</dbReference>
<dbReference type="PANTHER" id="PTHR28087:SF1">
    <property type="entry name" value="ATPASE SYNTHESIS PROTEIN 25, MITOCHONDRIAL"/>
    <property type="match status" value="1"/>
</dbReference>
<organism evidence="10 11">
    <name type="scientific">Bombardia bombarda</name>
    <dbReference type="NCBI Taxonomy" id="252184"/>
    <lineage>
        <taxon>Eukaryota</taxon>
        <taxon>Fungi</taxon>
        <taxon>Dikarya</taxon>
        <taxon>Ascomycota</taxon>
        <taxon>Pezizomycotina</taxon>
        <taxon>Sordariomycetes</taxon>
        <taxon>Sordariomycetidae</taxon>
        <taxon>Sordariales</taxon>
        <taxon>Lasiosphaeriaceae</taxon>
        <taxon>Bombardia</taxon>
    </lineage>
</organism>
<evidence type="ECO:0000313" key="10">
    <source>
        <dbReference type="EMBL" id="KAK0637073.1"/>
    </source>
</evidence>
<feature type="region of interest" description="Disordered" evidence="9">
    <location>
        <begin position="311"/>
        <end position="340"/>
    </location>
</feature>
<keyword evidence="7 8" id="KW-0472">Membrane</keyword>
<evidence type="ECO:0000313" key="11">
    <source>
        <dbReference type="Proteomes" id="UP001174934"/>
    </source>
</evidence>
<dbReference type="InterPro" id="IPR040152">
    <property type="entry name" value="Atp25"/>
</dbReference>
<comment type="function">
    <text evidence="8">Mitochondrial mRNA stabilization factor.</text>
</comment>
<evidence type="ECO:0000256" key="9">
    <source>
        <dbReference type="SAM" id="MobiDB-lite"/>
    </source>
</evidence>
<evidence type="ECO:0000256" key="8">
    <source>
        <dbReference type="RuleBase" id="RU367062"/>
    </source>
</evidence>
<evidence type="ECO:0000256" key="5">
    <source>
        <dbReference type="ARBA" id="ARBA00022946"/>
    </source>
</evidence>
<dbReference type="FunFam" id="3.30.460.10:FF:000044">
    <property type="entry name" value="ATPase synthesis protein 25, mitochondrial"/>
    <property type="match status" value="1"/>
</dbReference>
<dbReference type="PANTHER" id="PTHR28087">
    <property type="entry name" value="ATPASE SYNTHESIS PROTEIN 25, MITOCHONDRIAL"/>
    <property type="match status" value="1"/>
</dbReference>
<name>A0AA40CGW7_9PEZI</name>
<dbReference type="GO" id="GO:0005743">
    <property type="term" value="C:mitochondrial inner membrane"/>
    <property type="evidence" value="ECO:0007669"/>
    <property type="project" value="UniProtKB-SubCell"/>
</dbReference>